<feature type="compositionally biased region" description="Low complexity" evidence="1">
    <location>
        <begin position="625"/>
        <end position="659"/>
    </location>
</feature>
<dbReference type="InterPro" id="IPR050250">
    <property type="entry name" value="Macrolide_Exporter_MacB"/>
</dbReference>
<feature type="transmembrane region" description="Helical" evidence="2">
    <location>
        <begin position="444"/>
        <end position="464"/>
    </location>
</feature>
<gene>
    <name evidence="3" type="ORF">MHL29_03935</name>
</gene>
<evidence type="ECO:0000313" key="3">
    <source>
        <dbReference type="EMBL" id="MCG7321047.1"/>
    </source>
</evidence>
<organism evidence="3 4">
    <name type="scientific">Arsenicicoccus bolidensis</name>
    <dbReference type="NCBI Taxonomy" id="229480"/>
    <lineage>
        <taxon>Bacteria</taxon>
        <taxon>Bacillati</taxon>
        <taxon>Actinomycetota</taxon>
        <taxon>Actinomycetes</taxon>
        <taxon>Micrococcales</taxon>
        <taxon>Intrasporangiaceae</taxon>
        <taxon>Arsenicicoccus</taxon>
    </lineage>
</organism>
<dbReference type="PANTHER" id="PTHR30572:SF4">
    <property type="entry name" value="ABC TRANSPORTER PERMEASE YTRF"/>
    <property type="match status" value="1"/>
</dbReference>
<reference evidence="3 4" key="1">
    <citation type="submission" date="2022-02" db="EMBL/GenBank/DDBJ databases">
        <title>Uncovering new skin microbiome diversity through culturing and metagenomics.</title>
        <authorList>
            <person name="Conlan S."/>
            <person name="Deming C."/>
            <person name="Nisc Comparative Sequencing Program N."/>
            <person name="Segre J.A."/>
        </authorList>
    </citation>
    <scope>NUCLEOTIDE SEQUENCE [LARGE SCALE GENOMIC DNA]</scope>
    <source>
        <strain evidence="3 4">ACRQZ</strain>
    </source>
</reference>
<keyword evidence="2" id="KW-0812">Transmembrane</keyword>
<accession>A0ABS9PZI8</accession>
<feature type="transmembrane region" description="Helical" evidence="2">
    <location>
        <begin position="1006"/>
        <end position="1028"/>
    </location>
</feature>
<feature type="transmembrane region" description="Helical" evidence="2">
    <location>
        <begin position="344"/>
        <end position="364"/>
    </location>
</feature>
<evidence type="ECO:0000256" key="1">
    <source>
        <dbReference type="SAM" id="MobiDB-lite"/>
    </source>
</evidence>
<dbReference type="EMBL" id="JAKRCV010000007">
    <property type="protein sequence ID" value="MCG7321047.1"/>
    <property type="molecule type" value="Genomic_DNA"/>
</dbReference>
<dbReference type="RefSeq" id="WP_239262408.1">
    <property type="nucleotide sequence ID" value="NZ_JAKRCV010000007.1"/>
</dbReference>
<proteinExistence type="predicted"/>
<name>A0ABS9PZI8_9MICO</name>
<feature type="transmembrane region" description="Helical" evidence="2">
    <location>
        <begin position="304"/>
        <end position="324"/>
    </location>
</feature>
<evidence type="ECO:0000256" key="2">
    <source>
        <dbReference type="SAM" id="Phobius"/>
    </source>
</evidence>
<keyword evidence="4" id="KW-1185">Reference proteome</keyword>
<evidence type="ECO:0000313" key="4">
    <source>
        <dbReference type="Proteomes" id="UP001521931"/>
    </source>
</evidence>
<protein>
    <recommendedName>
        <fullName evidence="5">FtsX-like permease family protein</fullName>
    </recommendedName>
</protein>
<feature type="region of interest" description="Disordered" evidence="1">
    <location>
        <begin position="617"/>
        <end position="659"/>
    </location>
</feature>
<comment type="caution">
    <text evidence="3">The sequence shown here is derived from an EMBL/GenBank/DDBJ whole genome shotgun (WGS) entry which is preliminary data.</text>
</comment>
<dbReference type="Proteomes" id="UP001521931">
    <property type="component" value="Unassembled WGS sequence"/>
</dbReference>
<keyword evidence="2" id="KW-0472">Membrane</keyword>
<sequence>MMQGPTRRCVGFGEDVMRSLGVLVGLALRRVRHRPAAVLAVALCTFVACLAAATAQVHADSADRAARTSALRQAPLDDRSVVVSGTVSRGLAETDAVVRSAASRIPGAQVSRWVTSSGYAVAGAAANLRVELGHAPGAVASSTLVSGAWPTSDGDVAVPQVAAERLGWRVGQTLALSRLVATQADPPRLRISGTYRTRATDTPGWADDARRGAGISEGDFRTVGPLLVSGDTVPALGAGATATWRIVPPADASGLEPPVRHAVAALEQAPLLDGFAVRTGLPATLERAVADGVRTRAAIAGPTALLVLVALVGLGLTGLLLGAVNERGDRLLRTRGASPGQVGVLAGLAAAAVLPAGVLAALLAPVLARVLPGADRVEPTVMTWVVALGATIAAMLVVTLTALAGSVGGHGRTSRMIDAVLLLLAALAWWRLRGAGDEQRADALSVVAPALVVLGLALVAMRLAPVLGRLVARAAGRSRGLAAAWAAWGTRHPSPESLGTRLLAVVTAAVAALTVTQLASNDQLIQDRAVREVPAPVVVTLAPDAGHAAEVARGLGGTTTSVWSEQVTGVGGAEATLLGVDLSDAVIADPTLVPDPAGARAQHDTWQSTLHGLRAAPAPPPVPAIPSTSSATTTSAPSATTSAAPSVQPTAPLSAGAPSPAGALTLEATVVGTLESLEDRSGLPELQLLLDDGEGYRHALALTAGTPSTQVSYRGILGAGAGRAVPEPLELVSATMLYPPADVTLRSLTVRRPDGSSTSLLPAPVPLTTTTEGSRGLSAEAVVAKPRVDPVPAVLSRGLAEALEARPGQTVELPVAGRTVRLRVTRVVDRVPGQGDAQRAALVDLRTLQTTGARGSSGADLLLPPLEPGQVWGTRVPDPASAPQAGQGGVLTVATQAETLARLRSDVAPAALRGVLALLLTASAALAVVAGLAGTAAAARARQRDRAVLHALGVPAALLRRSVWGSELAQVLVAVLTGTAVGLLAAVVVIPAWSVEGAGTTPVVPWGQVVAAAGALAAALWLTGLLALRPPARSWSSLLREGDTA</sequence>
<feature type="transmembrane region" description="Helical" evidence="2">
    <location>
        <begin position="968"/>
        <end position="994"/>
    </location>
</feature>
<feature type="transmembrane region" description="Helical" evidence="2">
    <location>
        <begin position="915"/>
        <end position="939"/>
    </location>
</feature>
<evidence type="ECO:0008006" key="5">
    <source>
        <dbReference type="Google" id="ProtNLM"/>
    </source>
</evidence>
<dbReference type="PANTHER" id="PTHR30572">
    <property type="entry name" value="MEMBRANE COMPONENT OF TRANSPORTER-RELATED"/>
    <property type="match status" value="1"/>
</dbReference>
<keyword evidence="2" id="KW-1133">Transmembrane helix</keyword>
<feature type="transmembrane region" description="Helical" evidence="2">
    <location>
        <begin position="384"/>
        <end position="404"/>
    </location>
</feature>